<proteinExistence type="predicted"/>
<keyword evidence="2" id="KW-0732">Signal</keyword>
<evidence type="ECO:0000259" key="3">
    <source>
        <dbReference type="Pfam" id="PF01471"/>
    </source>
</evidence>
<dbReference type="InterPro" id="IPR036366">
    <property type="entry name" value="PGBDSf"/>
</dbReference>
<dbReference type="EMBL" id="MFHT01000032">
    <property type="protein sequence ID" value="OGF77167.1"/>
    <property type="molecule type" value="Genomic_DNA"/>
</dbReference>
<feature type="signal peptide" evidence="2">
    <location>
        <begin position="1"/>
        <end position="31"/>
    </location>
</feature>
<feature type="domain" description="Peptidoglycan binding-like" evidence="3">
    <location>
        <begin position="317"/>
        <end position="355"/>
    </location>
</feature>
<organism evidence="4 5">
    <name type="scientific">Candidatus Giovannonibacteria bacterium RIFCSPHIGHO2_12_FULL_43_15</name>
    <dbReference type="NCBI Taxonomy" id="1798341"/>
    <lineage>
        <taxon>Bacteria</taxon>
        <taxon>Candidatus Giovannoniibacteriota</taxon>
    </lineage>
</organism>
<feature type="region of interest" description="Disordered" evidence="1">
    <location>
        <begin position="204"/>
        <end position="268"/>
    </location>
</feature>
<feature type="compositionally biased region" description="Gly residues" evidence="1">
    <location>
        <begin position="259"/>
        <end position="268"/>
    </location>
</feature>
<name>A0A1F5WNK3_9BACT</name>
<dbReference type="Gene3D" id="1.10.101.10">
    <property type="entry name" value="PGBD-like superfamily/PGBD"/>
    <property type="match status" value="1"/>
</dbReference>
<dbReference type="Pfam" id="PF01471">
    <property type="entry name" value="PG_binding_1"/>
    <property type="match status" value="1"/>
</dbReference>
<evidence type="ECO:0000256" key="1">
    <source>
        <dbReference type="SAM" id="MobiDB-lite"/>
    </source>
</evidence>
<dbReference type="SUPFAM" id="SSF47090">
    <property type="entry name" value="PGBD-like"/>
    <property type="match status" value="1"/>
</dbReference>
<evidence type="ECO:0000313" key="5">
    <source>
        <dbReference type="Proteomes" id="UP000177723"/>
    </source>
</evidence>
<protein>
    <recommendedName>
        <fullName evidence="3">Peptidoglycan binding-like domain-containing protein</fullName>
    </recommendedName>
</protein>
<gene>
    <name evidence="4" type="ORF">A3F23_00040</name>
</gene>
<dbReference type="AlphaFoldDB" id="A0A1F5WNK3"/>
<evidence type="ECO:0000256" key="2">
    <source>
        <dbReference type="SAM" id="SignalP"/>
    </source>
</evidence>
<dbReference type="Proteomes" id="UP000177723">
    <property type="component" value="Unassembled WGS sequence"/>
</dbReference>
<dbReference type="InterPro" id="IPR002477">
    <property type="entry name" value="Peptidoglycan-bd-like"/>
</dbReference>
<accession>A0A1F5WNK3</accession>
<dbReference type="InterPro" id="IPR036365">
    <property type="entry name" value="PGBD-like_sf"/>
</dbReference>
<feature type="compositionally biased region" description="Pro residues" evidence="1">
    <location>
        <begin position="204"/>
        <end position="239"/>
    </location>
</feature>
<evidence type="ECO:0000313" key="4">
    <source>
        <dbReference type="EMBL" id="OGF77167.1"/>
    </source>
</evidence>
<sequence>MLNKKSIASFQATFLIVALASGITSPIFVLATNNDDENTDADVSVTKIVCDSESDLPNWGLGGPDITASTASDFLAENENCHLESGWLFQWAPENPASIDPGGSFIGEVGNPWTTFGPTDISGVAMTTIDTLTVGAFAWVREVLQSGYIPFTFDQDNQTNEDDVSAEMYCATDVMNYDNLDSVDYPEAGGTYYCIAFNVAVPTPTPTPTPEPTPTPTPTPESSPTPTPEPTPTPTPTPTPDNGGTGGSGDNPPVSTASTGGGSGGGGGILGSFGSIGIGGGPIVPSTPPAGQVLGETTSCGIYLNEYIKYGGKNNPEEVKKLQAFLNRHEGTNIPITGFYGPMTHKAVHDLQAKYWEEILKPWVKYGLATEHTSTGYVYKTTKRWINNANCSTLNLPQPELP</sequence>
<reference evidence="4 5" key="1">
    <citation type="journal article" date="2016" name="Nat. Commun.">
        <title>Thousands of microbial genomes shed light on interconnected biogeochemical processes in an aquifer system.</title>
        <authorList>
            <person name="Anantharaman K."/>
            <person name="Brown C.T."/>
            <person name="Hug L.A."/>
            <person name="Sharon I."/>
            <person name="Castelle C.J."/>
            <person name="Probst A.J."/>
            <person name="Thomas B.C."/>
            <person name="Singh A."/>
            <person name="Wilkins M.J."/>
            <person name="Karaoz U."/>
            <person name="Brodie E.L."/>
            <person name="Williams K.H."/>
            <person name="Hubbard S.S."/>
            <person name="Banfield J.F."/>
        </authorList>
    </citation>
    <scope>NUCLEOTIDE SEQUENCE [LARGE SCALE GENOMIC DNA]</scope>
</reference>
<feature type="chain" id="PRO_5009522189" description="Peptidoglycan binding-like domain-containing protein" evidence="2">
    <location>
        <begin position="32"/>
        <end position="402"/>
    </location>
</feature>
<comment type="caution">
    <text evidence="4">The sequence shown here is derived from an EMBL/GenBank/DDBJ whole genome shotgun (WGS) entry which is preliminary data.</text>
</comment>